<evidence type="ECO:0000313" key="1">
    <source>
        <dbReference type="EMBL" id="KDO40690.1"/>
    </source>
</evidence>
<organism evidence="1 2">
    <name type="scientific">Citrus sinensis</name>
    <name type="common">Sweet orange</name>
    <name type="synonym">Citrus aurantium var. sinensis</name>
    <dbReference type="NCBI Taxonomy" id="2711"/>
    <lineage>
        <taxon>Eukaryota</taxon>
        <taxon>Viridiplantae</taxon>
        <taxon>Streptophyta</taxon>
        <taxon>Embryophyta</taxon>
        <taxon>Tracheophyta</taxon>
        <taxon>Spermatophyta</taxon>
        <taxon>Magnoliopsida</taxon>
        <taxon>eudicotyledons</taxon>
        <taxon>Gunneridae</taxon>
        <taxon>Pentapetalae</taxon>
        <taxon>rosids</taxon>
        <taxon>malvids</taxon>
        <taxon>Sapindales</taxon>
        <taxon>Rutaceae</taxon>
        <taxon>Aurantioideae</taxon>
        <taxon>Citrus</taxon>
    </lineage>
</organism>
<dbReference type="EMBL" id="KK785857">
    <property type="protein sequence ID" value="KDO40690.1"/>
    <property type="molecule type" value="Genomic_DNA"/>
</dbReference>
<sequence>MNSPAPCSRSWSISEDSLRRYVHFA</sequence>
<proteinExistence type="predicted"/>
<keyword evidence="2" id="KW-1185">Reference proteome</keyword>
<dbReference type="AlphaFoldDB" id="A0A067DGP3"/>
<name>A0A067DGP3_CITSI</name>
<evidence type="ECO:0000313" key="2">
    <source>
        <dbReference type="Proteomes" id="UP000027120"/>
    </source>
</evidence>
<gene>
    <name evidence="1" type="ORF">CISIN_1g0287491mg</name>
</gene>
<accession>A0A067DGP3</accession>
<dbReference type="Proteomes" id="UP000027120">
    <property type="component" value="Unassembled WGS sequence"/>
</dbReference>
<protein>
    <submittedName>
        <fullName evidence="1">Uncharacterized protein</fullName>
    </submittedName>
</protein>
<reference evidence="1 2" key="1">
    <citation type="submission" date="2014-04" db="EMBL/GenBank/DDBJ databases">
        <authorList>
            <consortium name="International Citrus Genome Consortium"/>
            <person name="Gmitter F."/>
            <person name="Chen C."/>
            <person name="Farmerie W."/>
            <person name="Harkins T."/>
            <person name="Desany B."/>
            <person name="Mohiuddin M."/>
            <person name="Kodira C."/>
            <person name="Borodovsky M."/>
            <person name="Lomsadze A."/>
            <person name="Burns P."/>
            <person name="Jenkins J."/>
            <person name="Prochnik S."/>
            <person name="Shu S."/>
            <person name="Chapman J."/>
            <person name="Pitluck S."/>
            <person name="Schmutz J."/>
            <person name="Rokhsar D."/>
        </authorList>
    </citation>
    <scope>NUCLEOTIDE SEQUENCE</scope>
</reference>
<feature type="non-terminal residue" evidence="1">
    <location>
        <position position="25"/>
    </location>
</feature>